<evidence type="ECO:0000256" key="4">
    <source>
        <dbReference type="ARBA" id="ARBA00022884"/>
    </source>
</evidence>
<evidence type="ECO:0000256" key="8">
    <source>
        <dbReference type="HAMAP-Rule" id="MF_00083"/>
    </source>
</evidence>
<dbReference type="Pfam" id="PF01195">
    <property type="entry name" value="Pept_tRNA_hydro"/>
    <property type="match status" value="1"/>
</dbReference>
<dbReference type="CDD" id="cd00462">
    <property type="entry name" value="PTH"/>
    <property type="match status" value="1"/>
</dbReference>
<organism evidence="11 12">
    <name type="scientific">Effusibacillus dendaii</name>
    <dbReference type="NCBI Taxonomy" id="2743772"/>
    <lineage>
        <taxon>Bacteria</taxon>
        <taxon>Bacillati</taxon>
        <taxon>Bacillota</taxon>
        <taxon>Bacilli</taxon>
        <taxon>Bacillales</taxon>
        <taxon>Alicyclobacillaceae</taxon>
        <taxon>Effusibacillus</taxon>
    </lineage>
</organism>
<keyword evidence="2 8" id="KW-0820">tRNA-binding</keyword>
<dbReference type="EMBL" id="AP023366">
    <property type="protein sequence ID" value="BCJ87409.1"/>
    <property type="molecule type" value="Genomic_DNA"/>
</dbReference>
<feature type="binding site" evidence="8">
    <location>
        <position position="14"/>
    </location>
    <ligand>
        <name>tRNA</name>
        <dbReference type="ChEBI" id="CHEBI:17843"/>
    </ligand>
</feature>
<dbReference type="GO" id="GO:0004045">
    <property type="term" value="F:peptidyl-tRNA hydrolase activity"/>
    <property type="evidence" value="ECO:0007669"/>
    <property type="project" value="UniProtKB-UniRule"/>
</dbReference>
<feature type="active site" description="Proton acceptor" evidence="8">
    <location>
        <position position="19"/>
    </location>
</feature>
<accession>A0A7I8DEM8</accession>
<keyword evidence="8" id="KW-0963">Cytoplasm</keyword>
<evidence type="ECO:0000256" key="2">
    <source>
        <dbReference type="ARBA" id="ARBA00022555"/>
    </source>
</evidence>
<evidence type="ECO:0000256" key="1">
    <source>
        <dbReference type="ARBA" id="ARBA00013260"/>
    </source>
</evidence>
<keyword evidence="3 8" id="KW-0378">Hydrolase</keyword>
<dbReference type="PROSITE" id="PS01196">
    <property type="entry name" value="PEPT_TRNA_HYDROL_2"/>
    <property type="match status" value="1"/>
</dbReference>
<evidence type="ECO:0000256" key="6">
    <source>
        <dbReference type="ARBA" id="ARBA00048707"/>
    </source>
</evidence>
<dbReference type="InterPro" id="IPR001328">
    <property type="entry name" value="Pept_tRNA_hydro"/>
</dbReference>
<keyword evidence="4 8" id="KW-0694">RNA-binding</keyword>
<reference evidence="11 12" key="1">
    <citation type="submission" date="2020-08" db="EMBL/GenBank/DDBJ databases">
        <title>Complete Genome Sequence of Effusibacillus dendaii Strain skT53, Isolated from Farmland soil.</title>
        <authorList>
            <person name="Konishi T."/>
            <person name="Kawasaki H."/>
        </authorList>
    </citation>
    <scope>NUCLEOTIDE SEQUENCE [LARGE SCALE GENOMIC DNA]</scope>
    <source>
        <strain evidence="12">skT53</strain>
    </source>
</reference>
<evidence type="ECO:0000256" key="5">
    <source>
        <dbReference type="ARBA" id="ARBA00038063"/>
    </source>
</evidence>
<evidence type="ECO:0000256" key="7">
    <source>
        <dbReference type="ARBA" id="ARBA00050038"/>
    </source>
</evidence>
<dbReference type="GO" id="GO:0005737">
    <property type="term" value="C:cytoplasm"/>
    <property type="evidence" value="ECO:0007669"/>
    <property type="project" value="UniProtKB-SubCell"/>
</dbReference>
<dbReference type="PANTHER" id="PTHR17224:SF1">
    <property type="entry name" value="PEPTIDYL-TRNA HYDROLASE"/>
    <property type="match status" value="1"/>
</dbReference>
<dbReference type="HAMAP" id="MF_00083">
    <property type="entry name" value="Pept_tRNA_hydro_bact"/>
    <property type="match status" value="1"/>
</dbReference>
<protein>
    <recommendedName>
        <fullName evidence="7 8">Peptidyl-tRNA hydrolase</fullName>
        <shortName evidence="8">Pth</shortName>
        <ecNumber evidence="1 8">3.1.1.29</ecNumber>
    </recommendedName>
</protein>
<feature type="site" description="Discriminates between blocked and unblocked aminoacyl-tRNA" evidence="8">
    <location>
        <position position="9"/>
    </location>
</feature>
<comment type="function">
    <text evidence="8">Hydrolyzes ribosome-free peptidyl-tRNAs (with 1 or more amino acids incorporated), which drop off the ribosome during protein synthesis, or as a result of ribosome stalling.</text>
</comment>
<keyword evidence="12" id="KW-1185">Reference proteome</keyword>
<gene>
    <name evidence="11" type="primary">spoVC</name>
    <name evidence="8" type="synonym">pth</name>
    <name evidence="11" type="ORF">skT53_23940</name>
</gene>
<evidence type="ECO:0000313" key="11">
    <source>
        <dbReference type="EMBL" id="BCJ87409.1"/>
    </source>
</evidence>
<dbReference type="GO" id="GO:0000049">
    <property type="term" value="F:tRNA binding"/>
    <property type="evidence" value="ECO:0007669"/>
    <property type="project" value="UniProtKB-UniRule"/>
</dbReference>
<evidence type="ECO:0000256" key="10">
    <source>
        <dbReference type="RuleBase" id="RU004320"/>
    </source>
</evidence>
<dbReference type="SUPFAM" id="SSF53178">
    <property type="entry name" value="Peptidyl-tRNA hydrolase-like"/>
    <property type="match status" value="1"/>
</dbReference>
<dbReference type="PANTHER" id="PTHR17224">
    <property type="entry name" value="PEPTIDYL-TRNA HYDROLASE"/>
    <property type="match status" value="1"/>
</dbReference>
<dbReference type="EC" id="3.1.1.29" evidence="1 8"/>
<feature type="binding site" evidence="8">
    <location>
        <position position="66"/>
    </location>
    <ligand>
        <name>tRNA</name>
        <dbReference type="ChEBI" id="CHEBI:17843"/>
    </ligand>
</feature>
<dbReference type="KEGG" id="eff:skT53_23940"/>
<comment type="catalytic activity">
    <reaction evidence="6 8 9">
        <text>an N-acyl-L-alpha-aminoacyl-tRNA + H2O = an N-acyl-L-amino acid + a tRNA + H(+)</text>
        <dbReference type="Rhea" id="RHEA:54448"/>
        <dbReference type="Rhea" id="RHEA-COMP:10123"/>
        <dbReference type="Rhea" id="RHEA-COMP:13883"/>
        <dbReference type="ChEBI" id="CHEBI:15377"/>
        <dbReference type="ChEBI" id="CHEBI:15378"/>
        <dbReference type="ChEBI" id="CHEBI:59874"/>
        <dbReference type="ChEBI" id="CHEBI:78442"/>
        <dbReference type="ChEBI" id="CHEBI:138191"/>
        <dbReference type="EC" id="3.1.1.29"/>
    </reaction>
</comment>
<evidence type="ECO:0000256" key="3">
    <source>
        <dbReference type="ARBA" id="ARBA00022801"/>
    </source>
</evidence>
<dbReference type="Gene3D" id="3.40.50.1470">
    <property type="entry name" value="Peptidyl-tRNA hydrolase"/>
    <property type="match status" value="1"/>
</dbReference>
<evidence type="ECO:0000313" key="12">
    <source>
        <dbReference type="Proteomes" id="UP000593802"/>
    </source>
</evidence>
<dbReference type="NCBIfam" id="TIGR00447">
    <property type="entry name" value="pth"/>
    <property type="match status" value="1"/>
</dbReference>
<dbReference type="RefSeq" id="WP_200757366.1">
    <property type="nucleotide sequence ID" value="NZ_AP023366.1"/>
</dbReference>
<comment type="subcellular location">
    <subcellularLocation>
        <location evidence="8">Cytoplasm</location>
    </subcellularLocation>
</comment>
<comment type="function">
    <text evidence="8">Catalyzes the release of premature peptidyl moieties from peptidyl-tRNA molecules trapped in stalled 50S ribosomal subunits, and thus maintains levels of free tRNAs and 50S ribosomes.</text>
</comment>
<dbReference type="Proteomes" id="UP000593802">
    <property type="component" value="Chromosome"/>
</dbReference>
<dbReference type="PROSITE" id="PS01195">
    <property type="entry name" value="PEPT_TRNA_HYDROL_1"/>
    <property type="match status" value="1"/>
</dbReference>
<proteinExistence type="inferred from homology"/>
<name>A0A7I8DEM8_9BACL</name>
<evidence type="ECO:0000256" key="9">
    <source>
        <dbReference type="RuleBase" id="RU000673"/>
    </source>
</evidence>
<feature type="binding site" evidence="8">
    <location>
        <position position="112"/>
    </location>
    <ligand>
        <name>tRNA</name>
        <dbReference type="ChEBI" id="CHEBI:17843"/>
    </ligand>
</feature>
<dbReference type="GO" id="GO:0072344">
    <property type="term" value="P:rescue of stalled ribosome"/>
    <property type="evidence" value="ECO:0007669"/>
    <property type="project" value="UniProtKB-UniRule"/>
</dbReference>
<dbReference type="AlphaFoldDB" id="A0A7I8DEM8"/>
<feature type="binding site" evidence="8">
    <location>
        <position position="64"/>
    </location>
    <ligand>
        <name>tRNA</name>
        <dbReference type="ChEBI" id="CHEBI:17843"/>
    </ligand>
</feature>
<dbReference type="FunFam" id="3.40.50.1470:FF:000001">
    <property type="entry name" value="Peptidyl-tRNA hydrolase"/>
    <property type="match status" value="1"/>
</dbReference>
<comment type="similarity">
    <text evidence="5 8 10">Belongs to the PTH family.</text>
</comment>
<dbReference type="InterPro" id="IPR036416">
    <property type="entry name" value="Pept_tRNA_hydro_sf"/>
</dbReference>
<sequence>MRIIFGLGNPGKEYQFTRHNVGFVAVDHLADTLGIEIAKSKFQALYGEGSHQGEKVVLVKPLTYMNLSGQSVRQVLDWYKPTPSEWVVVYDDMDLPLGTVRLRVKGSSGGHNGIKSIISTVGSQEFQRVRIGVGRPAPGKTVIDHVLSSFHKEENARLEETYKQTTAALHTFIQVDFQTAMNRYN</sequence>
<dbReference type="InterPro" id="IPR018171">
    <property type="entry name" value="Pept_tRNA_hydro_CS"/>
</dbReference>
<comment type="subunit">
    <text evidence="8">Monomer.</text>
</comment>
<dbReference type="GO" id="GO:0006515">
    <property type="term" value="P:protein quality control for misfolded or incompletely synthesized proteins"/>
    <property type="evidence" value="ECO:0007669"/>
    <property type="project" value="UniProtKB-UniRule"/>
</dbReference>
<feature type="site" description="Stabilizes the basic form of H active site to accept a proton" evidence="8">
    <location>
        <position position="91"/>
    </location>
</feature>